<name>E4WVH5_OIKDI</name>
<keyword evidence="3 7" id="KW-0690">Ribosome biogenesis</keyword>
<evidence type="ECO:0000256" key="7">
    <source>
        <dbReference type="RuleBase" id="RU367065"/>
    </source>
</evidence>
<dbReference type="SUPFAM" id="SSF48371">
    <property type="entry name" value="ARM repeat"/>
    <property type="match status" value="2"/>
</dbReference>
<dbReference type="GO" id="GO:0032040">
    <property type="term" value="C:small-subunit processome"/>
    <property type="evidence" value="ECO:0007669"/>
    <property type="project" value="TreeGrafter"/>
</dbReference>
<evidence type="ECO:0000256" key="6">
    <source>
        <dbReference type="ARBA" id="ARBA00023274"/>
    </source>
</evidence>
<evidence type="ECO:0000313" key="9">
    <source>
        <dbReference type="EMBL" id="CBY21128.1"/>
    </source>
</evidence>
<evidence type="ECO:0000256" key="3">
    <source>
        <dbReference type="ARBA" id="ARBA00022517"/>
    </source>
</evidence>
<dbReference type="GO" id="GO:0034455">
    <property type="term" value="C:t-UTP complex"/>
    <property type="evidence" value="ECO:0007669"/>
    <property type="project" value="TreeGrafter"/>
</dbReference>
<dbReference type="Pfam" id="PF08146">
    <property type="entry name" value="BP28CT"/>
    <property type="match status" value="1"/>
</dbReference>
<evidence type="ECO:0000256" key="4">
    <source>
        <dbReference type="ARBA" id="ARBA00022552"/>
    </source>
</evidence>
<evidence type="ECO:0000256" key="1">
    <source>
        <dbReference type="ARBA" id="ARBA00004604"/>
    </source>
</evidence>
<dbReference type="PANTHER" id="PTHR13457">
    <property type="entry name" value="BAP28"/>
    <property type="match status" value="1"/>
</dbReference>
<dbReference type="PANTHER" id="PTHR13457:SF1">
    <property type="entry name" value="HEAT REPEAT-CONTAINING PROTEIN 1"/>
    <property type="match status" value="1"/>
</dbReference>
<keyword evidence="4 7" id="KW-0698">rRNA processing</keyword>
<dbReference type="InParanoid" id="E4WVH5"/>
<evidence type="ECO:0000256" key="2">
    <source>
        <dbReference type="ARBA" id="ARBA00010559"/>
    </source>
</evidence>
<dbReference type="GO" id="GO:0000462">
    <property type="term" value="P:maturation of SSU-rRNA from tricistronic rRNA transcript (SSU-rRNA, 5.8S rRNA, LSU-rRNA)"/>
    <property type="evidence" value="ECO:0007669"/>
    <property type="project" value="TreeGrafter"/>
</dbReference>
<dbReference type="InterPro" id="IPR040191">
    <property type="entry name" value="UTP10"/>
</dbReference>
<evidence type="ECO:0000313" key="10">
    <source>
        <dbReference type="Proteomes" id="UP000001307"/>
    </source>
</evidence>
<dbReference type="InterPro" id="IPR011989">
    <property type="entry name" value="ARM-like"/>
</dbReference>
<gene>
    <name evidence="9" type="ORF">GSOID_T00008881001</name>
</gene>
<accession>E4WVH5</accession>
<organism evidence="9">
    <name type="scientific">Oikopleura dioica</name>
    <name type="common">Tunicate</name>
    <dbReference type="NCBI Taxonomy" id="34765"/>
    <lineage>
        <taxon>Eukaryota</taxon>
        <taxon>Metazoa</taxon>
        <taxon>Chordata</taxon>
        <taxon>Tunicata</taxon>
        <taxon>Appendicularia</taxon>
        <taxon>Copelata</taxon>
        <taxon>Oikopleuridae</taxon>
        <taxon>Oikopleura</taxon>
    </lineage>
</organism>
<comment type="similarity">
    <text evidence="2 7">Belongs to the HEATR1/UTP10 family.</text>
</comment>
<keyword evidence="10" id="KW-1185">Reference proteome</keyword>
<comment type="function">
    <text evidence="7">Involved in nucleolar processing of pre-18S ribosomal RNA.</text>
</comment>
<reference evidence="9" key="1">
    <citation type="journal article" date="2010" name="Science">
        <title>Plasticity of animal genome architecture unmasked by rapid evolution of a pelagic tunicate.</title>
        <authorList>
            <person name="Denoeud F."/>
            <person name="Henriet S."/>
            <person name="Mungpakdee S."/>
            <person name="Aury J.M."/>
            <person name="Da Silva C."/>
            <person name="Brinkmann H."/>
            <person name="Mikhaleva J."/>
            <person name="Olsen L.C."/>
            <person name="Jubin C."/>
            <person name="Canestro C."/>
            <person name="Bouquet J.M."/>
            <person name="Danks G."/>
            <person name="Poulain J."/>
            <person name="Campsteijn C."/>
            <person name="Adamski M."/>
            <person name="Cross I."/>
            <person name="Yadetie F."/>
            <person name="Muffato M."/>
            <person name="Louis A."/>
            <person name="Butcher S."/>
            <person name="Tsagkogeorga G."/>
            <person name="Konrad A."/>
            <person name="Singh S."/>
            <person name="Jensen M.F."/>
            <person name="Cong E.H."/>
            <person name="Eikeseth-Otteraa H."/>
            <person name="Noel B."/>
            <person name="Anthouard V."/>
            <person name="Porcel B.M."/>
            <person name="Kachouri-Lafond R."/>
            <person name="Nishino A."/>
            <person name="Ugolini M."/>
            <person name="Chourrout P."/>
            <person name="Nishida H."/>
            <person name="Aasland R."/>
            <person name="Huzurbazar S."/>
            <person name="Westhof E."/>
            <person name="Delsuc F."/>
            <person name="Lehrach H."/>
            <person name="Reinhardt R."/>
            <person name="Weissenbach J."/>
            <person name="Roy S.W."/>
            <person name="Artiguenave F."/>
            <person name="Postlethwait J.H."/>
            <person name="Manak J.R."/>
            <person name="Thompson E.M."/>
            <person name="Jaillon O."/>
            <person name="Du Pasquier L."/>
            <person name="Boudinot P."/>
            <person name="Liberles D.A."/>
            <person name="Volff J.N."/>
            <person name="Philippe H."/>
            <person name="Lenhard B."/>
            <person name="Roest Crollius H."/>
            <person name="Wincker P."/>
            <person name="Chourrout D."/>
        </authorList>
    </citation>
    <scope>NUCLEOTIDE SEQUENCE [LARGE SCALE GENOMIC DNA]</scope>
</reference>
<protein>
    <recommendedName>
        <fullName evidence="7">HEAT repeat-containing protein 1</fullName>
    </recommendedName>
</protein>
<dbReference type="OrthoDB" id="31183at2759"/>
<dbReference type="InterPro" id="IPR012954">
    <property type="entry name" value="BP28_C_dom"/>
</dbReference>
<keyword evidence="5 7" id="KW-0539">Nucleus</keyword>
<dbReference type="EMBL" id="FN653017">
    <property type="protein sequence ID" value="CBY21128.1"/>
    <property type="molecule type" value="Genomic_DNA"/>
</dbReference>
<dbReference type="SMART" id="SM01036">
    <property type="entry name" value="BP28CT"/>
    <property type="match status" value="1"/>
</dbReference>
<sequence length="1766" mass="197096">MTLLTSQLMKLRQDASSNMEIDVRKRVSVLYTPEEAAKLSLSVILELGQSGLAFLSEIDDKIVGYADDLFSPGAVELERSMLKPDDHKILTDKIRIFLIHLSPHYLIRAGQKCLEWLLARYNVAEVQYADLLFSMMPYHSTNLWTKVSCQIKFQGSWRWLKNYKHEAVHRDVIVKELSINIQLLSEFLNIFELAAVNEANPIVLFGISISNLLATKPKENILAVLVQSIMKGFQSDKVALRAHAITSIASLTIQTTSSALLDESLAKKLLKIALKEECPLNLQAFNAVSLVAHCSETERLPSKFFDSCDAAHCDRIYASENHQKLGEATPLALEGDESALATVEYILYQQSALVDISTALEIVVASSSETKGDILALFRRSCNADLLPRIMEVLKIEDTSKLPAEVLIQHPEKKVREKALAKLEKIPENENLLRSFIDSEIEADLVIIAFNKIEITKRLVPFVCNQAIRLKMPELLTMAASLDDLQSYEKYKLLAFAMALGNEEEVSKALRVSRVAHCSFVDFDEIVKIMENDNLRAGLKAIAKCVAATETNQVDKVTRLLKLSHKQQRSFISELFGIKLPVETTDKFAFYALSCPNLLGDFINEHLPKNVDFEVSSKLTAGRFFARLAFRHSEGVGPALMVVKLLECTDEYCSVIELLALLGMSNSDDSVRSLAFDIFEGIQEIRTSEDKVAKKIIKKKGEILSDGQQLKQVLGRTVEKQGAENWSLLHGQLSRFGLPKLLELCSHNLADYVVPAFIEKRALDTSYAYFTALFALMQHMTAEISNKTSDAIDNALSSGLLSGQNIFELINALAGKEFISEIKHIALAKKILTVAHESAQSNSGISEAVASLLRKLPRKVMKSIVSGCAKSSDKTSLTRAKKSKKDVPEFTPEFVLFVLERMSSFDQLDNEINDIFEDSLGREGNIENMIQTRVVGLSASTKFDKLRPELLVEVVRRCSARGNDDGNMLLVSALSLLSSMASKTPDKVLQSLMSVFTFMGAGLLPRADDRYSFHSIQETIKCVVPPLLKASGKRNQLGNILDVFCTALPHVPVHRQGAVFESLIIRCDPEKALWLTLVQLSVKHVKNYKGEEEDESLLDPSVYTELMSLLVKRFPVQTVLHAAVEILSFLRETGFNSSDELALKTNTKLTPQRVLQLNFYLVSFLNRLFGSMDFLHTQLAQITDVEQESIVQIYRILLEKSFSYTEAVQPRSGEKIFRALASKVNGIIEKILGLLPCVEFAQCITGLLQNSLKTSTDWLTVQSLEVLCTRLRRSSADETETLIEAGILDHLTKVFEQESVTCINLAAKSAKLLAKLARDHQIKKFKGLMPSLKKLLTSSDKCEIGIKDTAFGPVVLCCAVLVSKLKIQALGHLNWTIESIIAGITKADTDTLKIITVASLGKILSEMSGFVSPHLPMILTALSQFSLKNDSELERRVVICIKELGSFPSRVLLPEVANVYSTLESDSVVTLLAIVEKHIDNLEKGAAVRQQSVFQEFFLRALAFREEHPLVEDAAVSEIEAATCNAMVQLALRLPEASLRPFLFKTFNWAANEGGGAARLFPLYMLYAKMTEMMKSMFLIFTGSLTPHFVDILPKITDRKNAFTDSAPLKTELLRRMLQVLSLIFVNDTGEFLDETAINDLVPLLLDLLEHNELADYDSFCKKDLIPCISHAATAIGDDALWRPLNYRLLLKTRNENAEVRLAALDCLDNLIDKLGDDCQTLLQESAPQFFSELLEDDDERVERKMQETIAKLEHIFGESVQSYFT</sequence>
<dbReference type="GO" id="GO:0030686">
    <property type="term" value="C:90S preribosome"/>
    <property type="evidence" value="ECO:0007669"/>
    <property type="project" value="TreeGrafter"/>
</dbReference>
<comment type="subcellular location">
    <subcellularLocation>
        <location evidence="1 7">Nucleus</location>
        <location evidence="1 7">Nucleolus</location>
    </subcellularLocation>
</comment>
<dbReference type="Gene3D" id="1.25.10.10">
    <property type="entry name" value="Leucine-rich Repeat Variant"/>
    <property type="match status" value="1"/>
</dbReference>
<dbReference type="InterPro" id="IPR016024">
    <property type="entry name" value="ARM-type_fold"/>
</dbReference>
<dbReference type="GO" id="GO:0030515">
    <property type="term" value="F:snoRNA binding"/>
    <property type="evidence" value="ECO:0007669"/>
    <property type="project" value="TreeGrafter"/>
</dbReference>
<dbReference type="Pfam" id="PF23243">
    <property type="entry name" value="HEAT_HEATR1"/>
    <property type="match status" value="1"/>
</dbReference>
<dbReference type="Proteomes" id="UP000001307">
    <property type="component" value="Unassembled WGS sequence"/>
</dbReference>
<dbReference type="InterPro" id="IPR056473">
    <property type="entry name" value="HEAT_Utp10/HEAT1"/>
</dbReference>
<evidence type="ECO:0000259" key="8">
    <source>
        <dbReference type="SMART" id="SM01036"/>
    </source>
</evidence>
<proteinExistence type="inferred from homology"/>
<evidence type="ECO:0000256" key="5">
    <source>
        <dbReference type="ARBA" id="ARBA00023242"/>
    </source>
</evidence>
<keyword evidence="6 7" id="KW-0687">Ribonucleoprotein</keyword>
<dbReference type="GO" id="GO:0045943">
    <property type="term" value="P:positive regulation of transcription by RNA polymerase I"/>
    <property type="evidence" value="ECO:0007669"/>
    <property type="project" value="TreeGrafter"/>
</dbReference>
<feature type="domain" description="BP28 C-terminal" evidence="8">
    <location>
        <begin position="1484"/>
        <end position="1632"/>
    </location>
</feature>